<accession>A0A8R1XWT3</accession>
<organism evidence="1 2">
    <name type="scientific">Onchocerca volvulus</name>
    <dbReference type="NCBI Taxonomy" id="6282"/>
    <lineage>
        <taxon>Eukaryota</taxon>
        <taxon>Metazoa</taxon>
        <taxon>Ecdysozoa</taxon>
        <taxon>Nematoda</taxon>
        <taxon>Chromadorea</taxon>
        <taxon>Rhabditida</taxon>
        <taxon>Spirurina</taxon>
        <taxon>Spiruromorpha</taxon>
        <taxon>Filarioidea</taxon>
        <taxon>Onchocercidae</taxon>
        <taxon>Onchocerca</taxon>
    </lineage>
</organism>
<sequence>MLQSLLKATRFFFPMKNEFPSNFYQYNALSIYKSYLDATNKEQEKRSICMEAISGEKMLSIQ</sequence>
<evidence type="ECO:0000313" key="1">
    <source>
        <dbReference type="EnsemblMetazoa" id="OVOC6525.1"/>
    </source>
</evidence>
<proteinExistence type="predicted"/>
<keyword evidence="2" id="KW-1185">Reference proteome</keyword>
<protein>
    <submittedName>
        <fullName evidence="1">Uncharacterized protein</fullName>
    </submittedName>
</protein>
<dbReference type="Proteomes" id="UP000024404">
    <property type="component" value="Unassembled WGS sequence"/>
</dbReference>
<evidence type="ECO:0000313" key="2">
    <source>
        <dbReference type="Proteomes" id="UP000024404"/>
    </source>
</evidence>
<name>A0A8R1XWT3_ONCVO</name>
<dbReference type="EnsemblMetazoa" id="OVOC6525.1">
    <property type="protein sequence ID" value="OVOC6525.1"/>
    <property type="gene ID" value="WBGene00243334"/>
</dbReference>
<dbReference type="EMBL" id="CMVM020000177">
    <property type="status" value="NOT_ANNOTATED_CDS"/>
    <property type="molecule type" value="Genomic_DNA"/>
</dbReference>
<reference evidence="2" key="1">
    <citation type="submission" date="2013-10" db="EMBL/GenBank/DDBJ databases">
        <title>Genome sequencing of Onchocerca volvulus.</title>
        <authorList>
            <person name="Cotton J."/>
            <person name="Tsai J."/>
            <person name="Stanley E."/>
            <person name="Tracey A."/>
            <person name="Holroyd N."/>
            <person name="Lustigman S."/>
            <person name="Berriman M."/>
        </authorList>
    </citation>
    <scope>NUCLEOTIDE SEQUENCE</scope>
</reference>
<reference evidence="1" key="2">
    <citation type="submission" date="2022-06" db="UniProtKB">
        <authorList>
            <consortium name="EnsemblMetazoa"/>
        </authorList>
    </citation>
    <scope>IDENTIFICATION</scope>
</reference>
<dbReference type="AlphaFoldDB" id="A0A8R1XWT3"/>